<dbReference type="Pfam" id="PF03372">
    <property type="entry name" value="Exo_endo_phos"/>
    <property type="match status" value="1"/>
</dbReference>
<feature type="compositionally biased region" description="Low complexity" evidence="2">
    <location>
        <begin position="887"/>
        <end position="896"/>
    </location>
</feature>
<keyword evidence="5" id="KW-1185">Reference proteome</keyword>
<evidence type="ECO:0000256" key="2">
    <source>
        <dbReference type="SAM" id="MobiDB-lite"/>
    </source>
</evidence>
<dbReference type="SUPFAM" id="SSF57756">
    <property type="entry name" value="Retrovirus zinc finger-like domains"/>
    <property type="match status" value="1"/>
</dbReference>
<feature type="compositionally biased region" description="Basic and acidic residues" evidence="2">
    <location>
        <begin position="805"/>
        <end position="821"/>
    </location>
</feature>
<comment type="caution">
    <text evidence="4">The sequence shown here is derived from an EMBL/GenBank/DDBJ whole genome shotgun (WGS) entry which is preliminary data.</text>
</comment>
<dbReference type="InterPro" id="IPR042509">
    <property type="entry name" value="ZCCHC3"/>
</dbReference>
<gene>
    <name evidence="4" type="ORF">ACEWY4_024477</name>
</gene>
<dbReference type="Proteomes" id="UP001591681">
    <property type="component" value="Unassembled WGS sequence"/>
</dbReference>
<dbReference type="SUPFAM" id="SSF56219">
    <property type="entry name" value="DNase I-like"/>
    <property type="match status" value="1"/>
</dbReference>
<dbReference type="Pfam" id="PF23058">
    <property type="entry name" value="RBD_ZCCHC3_2nd"/>
    <property type="match status" value="1"/>
</dbReference>
<name>A0ABD1J0J1_9TELE</name>
<sequence>MPMRRAAFFLSLRDGGFDVLFLQECHVGGEEDVRALQEGWTGGPSVWGGGNVRADGVGILFRGWDFTMHVVWEVVAGRVLCVDAGWRGVQLRLIYVYAPCVPGERRRVFAEVAPLLHTSRLVVLGGDFNSSLDTAPSGDLGGLVGGLPLVDAFRVAGDGSPGFTWRNSRGQASRLDYLFVSAGVGVRGFVLQPLWLSDHCLIGAQLDVGEQQRRRSRGPWRFNASFLGDPSFCRVFRQLYAGWRALRPMYSSVCAWWEGVKARIATFCSEWGREKVRDARRMVERWAAELRGLWGAGSAPSAAQTERMRLLRSHLRDFYMAEARALVGLGGGSRWAPEEGPSKAFYASLRQRRSRTCLGTLRGPAGLVTEPGEVMEVARSFYADLFAQQDTDPFTMADGGGGVGPAHVVRLKNSVRVLVAADASPDQKARFGRVFLVVSVLRELFSLDPEEIFCFQDFSSAGFADVTFRDLRVCQRFVAAWEEKKGNHLLGGLVLRPLHHQDVVQLVLHMYNPYVQDADVEAFLARHVVFVKGGTRLKDNFGIWTGKRRYVVRLRPDPARLGEFIHPPGSFSIGADRGFLTYPGQPLYCRRCGGLGHTKAACSGSRCRFCGGEGHAADRCQAPRQCSLCGSEGHLFRACPGRSRTYADAARPQRLEEEVVVADAAVVSEAANAVAEGPHGLVAAQGPPPQVISGGALPALPVEVPGLPVNVPAEAPPGGVEEVSAVPEVTELLALSSWGDSVDPAPCGLLDCSWGPETVELLQSAGPVAPPDGPVDLLAALGEDMELEPGRVASPKRPAGSSDEELARLRRETKREKREGSRAAPEGPPPGPAAVREAPGSLPEPVPAAGDGSGRVEDDRADPPSGWSGDLLVVPDTPDEPLRARDAALAGEAAGQGSAGGVSHGSAVSPRPEDLTV</sequence>
<evidence type="ECO:0000259" key="3">
    <source>
        <dbReference type="PROSITE" id="PS50158"/>
    </source>
</evidence>
<dbReference type="InterPro" id="IPR036691">
    <property type="entry name" value="Endo/exonu/phosph_ase_sf"/>
</dbReference>
<feature type="region of interest" description="Disordered" evidence="2">
    <location>
        <begin position="788"/>
        <end position="917"/>
    </location>
</feature>
<dbReference type="InterPro" id="IPR057811">
    <property type="entry name" value="RBD_ZCCHC3_2nd"/>
</dbReference>
<keyword evidence="1" id="KW-0479">Metal-binding</keyword>
<reference evidence="4 5" key="1">
    <citation type="submission" date="2024-09" db="EMBL/GenBank/DDBJ databases">
        <title>A chromosome-level genome assembly of Gray's grenadier anchovy, Coilia grayii.</title>
        <authorList>
            <person name="Fu Z."/>
        </authorList>
    </citation>
    <scope>NUCLEOTIDE SEQUENCE [LARGE SCALE GENOMIC DNA]</scope>
    <source>
        <strain evidence="4">G4</strain>
        <tissue evidence="4">Muscle</tissue>
    </source>
</reference>
<proteinExistence type="predicted"/>
<dbReference type="Gene3D" id="4.10.60.10">
    <property type="entry name" value="Zinc finger, CCHC-type"/>
    <property type="match status" value="1"/>
</dbReference>
<feature type="domain" description="CCHC-type" evidence="3">
    <location>
        <begin position="626"/>
        <end position="640"/>
    </location>
</feature>
<evidence type="ECO:0000256" key="1">
    <source>
        <dbReference type="PROSITE-ProRule" id="PRU00047"/>
    </source>
</evidence>
<dbReference type="Pfam" id="PF23057">
    <property type="entry name" value="RBD_ZCCHC3_1st"/>
    <property type="match status" value="1"/>
</dbReference>
<organism evidence="4 5">
    <name type="scientific">Coilia grayii</name>
    <name type="common">Gray's grenadier anchovy</name>
    <dbReference type="NCBI Taxonomy" id="363190"/>
    <lineage>
        <taxon>Eukaryota</taxon>
        <taxon>Metazoa</taxon>
        <taxon>Chordata</taxon>
        <taxon>Craniata</taxon>
        <taxon>Vertebrata</taxon>
        <taxon>Euteleostomi</taxon>
        <taxon>Actinopterygii</taxon>
        <taxon>Neopterygii</taxon>
        <taxon>Teleostei</taxon>
        <taxon>Clupei</taxon>
        <taxon>Clupeiformes</taxon>
        <taxon>Clupeoidei</taxon>
        <taxon>Engraulidae</taxon>
        <taxon>Coilinae</taxon>
        <taxon>Coilia</taxon>
    </lineage>
</organism>
<evidence type="ECO:0000313" key="5">
    <source>
        <dbReference type="Proteomes" id="UP001591681"/>
    </source>
</evidence>
<dbReference type="Gene3D" id="3.60.10.10">
    <property type="entry name" value="Endonuclease/exonuclease/phosphatase"/>
    <property type="match status" value="1"/>
</dbReference>
<dbReference type="EMBL" id="JBHFQA010000021">
    <property type="protein sequence ID" value="KAL2080684.1"/>
    <property type="molecule type" value="Genomic_DNA"/>
</dbReference>
<dbReference type="GO" id="GO:0008270">
    <property type="term" value="F:zinc ion binding"/>
    <property type="evidence" value="ECO:0007669"/>
    <property type="project" value="UniProtKB-KW"/>
</dbReference>
<dbReference type="InterPro" id="IPR001878">
    <property type="entry name" value="Znf_CCHC"/>
</dbReference>
<keyword evidence="1" id="KW-0863">Zinc-finger</keyword>
<dbReference type="PANTHER" id="PTHR22639:SF7">
    <property type="entry name" value="CCHC-TYPE DOMAIN-CONTAINING PROTEIN"/>
    <property type="match status" value="1"/>
</dbReference>
<dbReference type="InterPro" id="IPR057810">
    <property type="entry name" value="RBD_ZCCHC3_1st"/>
</dbReference>
<dbReference type="SMART" id="SM00343">
    <property type="entry name" value="ZnF_C2HC"/>
    <property type="match status" value="3"/>
</dbReference>
<keyword evidence="1" id="KW-0862">Zinc</keyword>
<evidence type="ECO:0000313" key="4">
    <source>
        <dbReference type="EMBL" id="KAL2080684.1"/>
    </source>
</evidence>
<accession>A0ABD1J0J1</accession>
<dbReference type="InterPro" id="IPR005135">
    <property type="entry name" value="Endo/exonuclease/phosphatase"/>
</dbReference>
<dbReference type="AlphaFoldDB" id="A0ABD1J0J1"/>
<dbReference type="PROSITE" id="PS50158">
    <property type="entry name" value="ZF_CCHC"/>
    <property type="match status" value="1"/>
</dbReference>
<protein>
    <recommendedName>
        <fullName evidence="3">CCHC-type domain-containing protein</fullName>
    </recommendedName>
</protein>
<dbReference type="PANTHER" id="PTHR22639">
    <property type="entry name" value="GAG-RELATED PROTEIN"/>
    <property type="match status" value="1"/>
</dbReference>
<dbReference type="InterPro" id="IPR036875">
    <property type="entry name" value="Znf_CCHC_sf"/>
</dbReference>